<keyword evidence="1" id="KW-0472">Membrane</keyword>
<name>A0ABS4E8L2_9FIRM</name>
<sequence length="30" mass="3342">MKINKMFFIGLGVILFVATLGGLFSRKVLK</sequence>
<feature type="transmembrane region" description="Helical" evidence="1">
    <location>
        <begin position="6"/>
        <end position="24"/>
    </location>
</feature>
<proteinExistence type="predicted"/>
<accession>A0ABS4E8L2</accession>
<evidence type="ECO:0000313" key="3">
    <source>
        <dbReference type="Proteomes" id="UP000767291"/>
    </source>
</evidence>
<evidence type="ECO:0000313" key="2">
    <source>
        <dbReference type="EMBL" id="MBP1854256.1"/>
    </source>
</evidence>
<dbReference type="Proteomes" id="UP000767291">
    <property type="component" value="Unassembled WGS sequence"/>
</dbReference>
<protein>
    <recommendedName>
        <fullName evidence="4">NADH dehydrogenase subunit 6</fullName>
    </recommendedName>
</protein>
<keyword evidence="1" id="KW-1133">Transmembrane helix</keyword>
<evidence type="ECO:0008006" key="4">
    <source>
        <dbReference type="Google" id="ProtNLM"/>
    </source>
</evidence>
<keyword evidence="1" id="KW-0812">Transmembrane</keyword>
<keyword evidence="3" id="KW-1185">Reference proteome</keyword>
<organism evidence="2 3">
    <name type="scientific">Metaclostridioides mangenotii</name>
    <dbReference type="NCBI Taxonomy" id="1540"/>
    <lineage>
        <taxon>Bacteria</taxon>
        <taxon>Bacillati</taxon>
        <taxon>Bacillota</taxon>
        <taxon>Clostridia</taxon>
        <taxon>Peptostreptococcales</taxon>
        <taxon>Peptostreptococcaceae</taxon>
        <taxon>Metaclostridioides</taxon>
    </lineage>
</organism>
<comment type="caution">
    <text evidence="2">The sequence shown here is derived from an EMBL/GenBank/DDBJ whole genome shotgun (WGS) entry which is preliminary data.</text>
</comment>
<gene>
    <name evidence="2" type="ORF">J2Z43_000646</name>
</gene>
<reference evidence="2 3" key="1">
    <citation type="submission" date="2021-03" db="EMBL/GenBank/DDBJ databases">
        <title>Genomic Encyclopedia of Type Strains, Phase IV (KMG-IV): sequencing the most valuable type-strain genomes for metagenomic binning, comparative biology and taxonomic classification.</title>
        <authorList>
            <person name="Goeker M."/>
        </authorList>
    </citation>
    <scope>NUCLEOTIDE SEQUENCE [LARGE SCALE GENOMIC DNA]</scope>
    <source>
        <strain evidence="2 3">DSM 1289</strain>
    </source>
</reference>
<dbReference type="EMBL" id="JAGGJX010000001">
    <property type="protein sequence ID" value="MBP1854256.1"/>
    <property type="molecule type" value="Genomic_DNA"/>
</dbReference>
<evidence type="ECO:0000256" key="1">
    <source>
        <dbReference type="SAM" id="Phobius"/>
    </source>
</evidence>